<dbReference type="Proteomes" id="UP000198728">
    <property type="component" value="Unassembled WGS sequence"/>
</dbReference>
<sequence>MITNAPHAIDPEELIACPSCDALYRVTVPENGERAVCARCHSVLIAPMEGAILRIVALALTILILLITSLFLPFLRIEANGLSNATSIFGAAMSFSQSHMVFLSFAVMSLIIFVPIARAMLLIYVLTPLILGRRPLPASRPAFRFTERLRPWSMAEVFVLGVGVALVKVADLARVQLGVAFWLFAVLVVVTILQDQSMCRWSIWHILDTRDADPDGVRPEPSGQPGSSSEAPAHG</sequence>
<feature type="region of interest" description="Disordered" evidence="1">
    <location>
        <begin position="213"/>
        <end position="235"/>
    </location>
</feature>
<proteinExistence type="predicted"/>
<evidence type="ECO:0000256" key="1">
    <source>
        <dbReference type="SAM" id="MobiDB-lite"/>
    </source>
</evidence>
<gene>
    <name evidence="3" type="ORF">SAMN04488094_11441</name>
</gene>
<reference evidence="3 4" key="1">
    <citation type="submission" date="2016-10" db="EMBL/GenBank/DDBJ databases">
        <authorList>
            <person name="de Groot N.N."/>
        </authorList>
    </citation>
    <scope>NUCLEOTIDE SEQUENCE [LARGE SCALE GENOMIC DNA]</scope>
    <source>
        <strain evidence="3 4">DSM 19548</strain>
    </source>
</reference>
<feature type="transmembrane region" description="Helical" evidence="2">
    <location>
        <begin position="102"/>
        <end position="131"/>
    </location>
</feature>
<protein>
    <submittedName>
        <fullName evidence="3">Paraquat-inducible protein A</fullName>
    </submittedName>
</protein>
<name>A0A1I1P7G2_9RHOB</name>
<feature type="transmembrane region" description="Helical" evidence="2">
    <location>
        <begin position="152"/>
        <end position="169"/>
    </location>
</feature>
<dbReference type="RefSeq" id="WP_245758911.1">
    <property type="nucleotide sequence ID" value="NZ_FOLG01000014.1"/>
</dbReference>
<feature type="compositionally biased region" description="Low complexity" evidence="1">
    <location>
        <begin position="219"/>
        <end position="235"/>
    </location>
</feature>
<keyword evidence="2" id="KW-0472">Membrane</keyword>
<feature type="transmembrane region" description="Helical" evidence="2">
    <location>
        <begin position="175"/>
        <end position="193"/>
    </location>
</feature>
<dbReference type="Gene3D" id="2.30.30.380">
    <property type="entry name" value="Zn-finger domain of Sec23/24"/>
    <property type="match status" value="1"/>
</dbReference>
<evidence type="ECO:0000256" key="2">
    <source>
        <dbReference type="SAM" id="Phobius"/>
    </source>
</evidence>
<dbReference type="AlphaFoldDB" id="A0A1I1P7G2"/>
<accession>A0A1I1P7G2</accession>
<keyword evidence="2" id="KW-1133">Transmembrane helix</keyword>
<dbReference type="Pfam" id="PF04403">
    <property type="entry name" value="PqiA"/>
    <property type="match status" value="1"/>
</dbReference>
<dbReference type="InterPro" id="IPR007498">
    <property type="entry name" value="PqiA-like"/>
</dbReference>
<evidence type="ECO:0000313" key="3">
    <source>
        <dbReference type="EMBL" id="SFD05749.1"/>
    </source>
</evidence>
<keyword evidence="4" id="KW-1185">Reference proteome</keyword>
<organism evidence="3 4">
    <name type="scientific">Tropicimonas isoalkanivorans</name>
    <dbReference type="NCBI Taxonomy" id="441112"/>
    <lineage>
        <taxon>Bacteria</taxon>
        <taxon>Pseudomonadati</taxon>
        <taxon>Pseudomonadota</taxon>
        <taxon>Alphaproteobacteria</taxon>
        <taxon>Rhodobacterales</taxon>
        <taxon>Roseobacteraceae</taxon>
        <taxon>Tropicimonas</taxon>
    </lineage>
</organism>
<dbReference type="EMBL" id="FOLG01000014">
    <property type="protein sequence ID" value="SFD05749.1"/>
    <property type="molecule type" value="Genomic_DNA"/>
</dbReference>
<feature type="transmembrane region" description="Helical" evidence="2">
    <location>
        <begin position="51"/>
        <end position="75"/>
    </location>
</feature>
<dbReference type="STRING" id="441112.SAMN04488094_11441"/>
<evidence type="ECO:0000313" key="4">
    <source>
        <dbReference type="Proteomes" id="UP000198728"/>
    </source>
</evidence>
<keyword evidence="2" id="KW-0812">Transmembrane</keyword>